<dbReference type="SUPFAM" id="SSF53383">
    <property type="entry name" value="PLP-dependent transferases"/>
    <property type="match status" value="1"/>
</dbReference>
<dbReference type="Proteomes" id="UP000077852">
    <property type="component" value="Unassembled WGS sequence"/>
</dbReference>
<dbReference type="RefSeq" id="WP_081266747.1">
    <property type="nucleotide sequence ID" value="NZ_LVHG01000027.1"/>
</dbReference>
<evidence type="ECO:0000256" key="2">
    <source>
        <dbReference type="ARBA" id="ARBA00022898"/>
    </source>
</evidence>
<comment type="similarity">
    <text evidence="1">In the C-terminal section; belongs to the class-I pyridoxal-phosphate-dependent aminotransferase family.</text>
</comment>
<sequence length="476" mass="52240">MITVNPSLPAPLVRQLYDALLAQIASSAMKPGDKLPSVRALATDCGVSTMTVTNAYQRLVAEGHVEARRASGYYVAEAERSATRRKPFLGRTSVDSLWLLKHVYEDDRTLLNAGCGWIPPEMLHMDGVRRALAALSRKPGTGIASYGTPYGYLPLRQQIQTLLAQQGIETAPHQIVLTHGASQALNLVARCLLQPRDVVLVDEPGSTNLYAMLRSLDLKLVGVERTVNGPDLAALQALAQRHGAKAFFTSGNLHNPTGSQCTPAVAYQMLRLAEQLDFHIVDNDVMAGLEPQGAATPLASLDRLRRVIHVGSFSKTVSPALRVGFVACSEEFAEKMILQKMVNSLTTSELTERLLHGVLVEGRYRAHVAKLAEQLQAAQRTVCDRLEAAGMQLFTRPAGGPFLWARFERDDVDMRALAQRAIAESFLLAPGDLFRTDLRPTPWLRFNVGYADDPKLYRFLAQEAKRLRSKAKADPA</sequence>
<reference evidence="7 8" key="1">
    <citation type="submission" date="2016-03" db="EMBL/GenBank/DDBJ databases">
        <title>Genome sequence of Variovorax paradoxus KB5.</title>
        <authorList>
            <person name="Jeong H."/>
            <person name="Hong C.E."/>
            <person name="Jo S.H."/>
            <person name="Park J.M."/>
        </authorList>
    </citation>
    <scope>NUCLEOTIDE SEQUENCE [LARGE SCALE GENOMIC DNA]</scope>
    <source>
        <strain evidence="7 8">KB5</strain>
    </source>
</reference>
<dbReference type="InterPro" id="IPR015424">
    <property type="entry name" value="PyrdxlP-dep_Trfase"/>
</dbReference>
<dbReference type="CDD" id="cd00609">
    <property type="entry name" value="AAT_like"/>
    <property type="match status" value="1"/>
</dbReference>
<protein>
    <submittedName>
        <fullName evidence="7">GntR family transcriptional regulator</fullName>
    </submittedName>
</protein>
<dbReference type="CDD" id="cd07377">
    <property type="entry name" value="WHTH_GntR"/>
    <property type="match status" value="1"/>
</dbReference>
<dbReference type="InterPro" id="IPR036388">
    <property type="entry name" value="WH-like_DNA-bd_sf"/>
</dbReference>
<keyword evidence="2" id="KW-0663">Pyridoxal phosphate</keyword>
<feature type="domain" description="HTH gntR-type" evidence="6">
    <location>
        <begin position="10"/>
        <end position="78"/>
    </location>
</feature>
<dbReference type="GO" id="GO:0030170">
    <property type="term" value="F:pyridoxal phosphate binding"/>
    <property type="evidence" value="ECO:0007669"/>
    <property type="project" value="InterPro"/>
</dbReference>
<name>A0AA91DRX6_VARPD</name>
<dbReference type="PROSITE" id="PS50949">
    <property type="entry name" value="HTH_GNTR"/>
    <property type="match status" value="1"/>
</dbReference>
<keyword evidence="5" id="KW-0804">Transcription</keyword>
<dbReference type="Gene3D" id="1.10.10.10">
    <property type="entry name" value="Winged helix-like DNA-binding domain superfamily/Winged helix DNA-binding domain"/>
    <property type="match status" value="1"/>
</dbReference>
<dbReference type="AlphaFoldDB" id="A0AA91DRX6"/>
<dbReference type="EMBL" id="LVHG01000027">
    <property type="protein sequence ID" value="OAK66158.1"/>
    <property type="molecule type" value="Genomic_DNA"/>
</dbReference>
<evidence type="ECO:0000259" key="6">
    <source>
        <dbReference type="PROSITE" id="PS50949"/>
    </source>
</evidence>
<evidence type="ECO:0000256" key="3">
    <source>
        <dbReference type="ARBA" id="ARBA00023015"/>
    </source>
</evidence>
<evidence type="ECO:0000256" key="5">
    <source>
        <dbReference type="ARBA" id="ARBA00023163"/>
    </source>
</evidence>
<gene>
    <name evidence="7" type="ORF">A3K87_08955</name>
</gene>
<comment type="caution">
    <text evidence="7">The sequence shown here is derived from an EMBL/GenBank/DDBJ whole genome shotgun (WGS) entry which is preliminary data.</text>
</comment>
<dbReference type="InterPro" id="IPR051446">
    <property type="entry name" value="HTH_trans_reg/aminotransferase"/>
</dbReference>
<evidence type="ECO:0000313" key="8">
    <source>
        <dbReference type="Proteomes" id="UP000077852"/>
    </source>
</evidence>
<evidence type="ECO:0000256" key="4">
    <source>
        <dbReference type="ARBA" id="ARBA00023125"/>
    </source>
</evidence>
<dbReference type="InterPro" id="IPR015421">
    <property type="entry name" value="PyrdxlP-dep_Trfase_major"/>
</dbReference>
<dbReference type="PANTHER" id="PTHR46577:SF2">
    <property type="entry name" value="TRANSCRIPTIONAL REGULATORY PROTEIN"/>
    <property type="match status" value="1"/>
</dbReference>
<dbReference type="PANTHER" id="PTHR46577">
    <property type="entry name" value="HTH-TYPE TRANSCRIPTIONAL REGULATORY PROTEIN GABR"/>
    <property type="match status" value="1"/>
</dbReference>
<organism evidence="7 8">
    <name type="scientific">Variovorax paradoxus</name>
    <dbReference type="NCBI Taxonomy" id="34073"/>
    <lineage>
        <taxon>Bacteria</taxon>
        <taxon>Pseudomonadati</taxon>
        <taxon>Pseudomonadota</taxon>
        <taxon>Betaproteobacteria</taxon>
        <taxon>Burkholderiales</taxon>
        <taxon>Comamonadaceae</taxon>
        <taxon>Variovorax</taxon>
    </lineage>
</organism>
<dbReference type="Gene3D" id="3.40.640.10">
    <property type="entry name" value="Type I PLP-dependent aspartate aminotransferase-like (Major domain)"/>
    <property type="match status" value="1"/>
</dbReference>
<dbReference type="SUPFAM" id="SSF46785">
    <property type="entry name" value="Winged helix' DNA-binding domain"/>
    <property type="match status" value="1"/>
</dbReference>
<evidence type="ECO:0000256" key="1">
    <source>
        <dbReference type="ARBA" id="ARBA00005384"/>
    </source>
</evidence>
<keyword evidence="3" id="KW-0805">Transcription regulation</keyword>
<dbReference type="Pfam" id="PF00392">
    <property type="entry name" value="GntR"/>
    <property type="match status" value="1"/>
</dbReference>
<dbReference type="InterPro" id="IPR004839">
    <property type="entry name" value="Aminotransferase_I/II_large"/>
</dbReference>
<proteinExistence type="inferred from homology"/>
<dbReference type="GO" id="GO:0003677">
    <property type="term" value="F:DNA binding"/>
    <property type="evidence" value="ECO:0007669"/>
    <property type="project" value="UniProtKB-KW"/>
</dbReference>
<dbReference type="Pfam" id="PF00155">
    <property type="entry name" value="Aminotran_1_2"/>
    <property type="match status" value="1"/>
</dbReference>
<evidence type="ECO:0000313" key="7">
    <source>
        <dbReference type="EMBL" id="OAK66158.1"/>
    </source>
</evidence>
<dbReference type="GO" id="GO:0003700">
    <property type="term" value="F:DNA-binding transcription factor activity"/>
    <property type="evidence" value="ECO:0007669"/>
    <property type="project" value="InterPro"/>
</dbReference>
<keyword evidence="4" id="KW-0238">DNA-binding</keyword>
<dbReference type="InterPro" id="IPR036390">
    <property type="entry name" value="WH_DNA-bd_sf"/>
</dbReference>
<accession>A0AA91DRX6</accession>
<dbReference type="InterPro" id="IPR000524">
    <property type="entry name" value="Tscrpt_reg_HTH_GntR"/>
</dbReference>
<dbReference type="SMART" id="SM00345">
    <property type="entry name" value="HTH_GNTR"/>
    <property type="match status" value="1"/>
</dbReference>